<feature type="domain" description="Cyclic nucleotide-binding" evidence="4">
    <location>
        <begin position="13"/>
        <end position="85"/>
    </location>
</feature>
<dbReference type="GO" id="GO:0003677">
    <property type="term" value="F:DNA binding"/>
    <property type="evidence" value="ECO:0007669"/>
    <property type="project" value="UniProtKB-KW"/>
</dbReference>
<keyword evidence="2" id="KW-0238">DNA-binding</keyword>
<dbReference type="PROSITE" id="PS50042">
    <property type="entry name" value="CNMP_BINDING_3"/>
    <property type="match status" value="1"/>
</dbReference>
<evidence type="ECO:0000256" key="2">
    <source>
        <dbReference type="ARBA" id="ARBA00023125"/>
    </source>
</evidence>
<keyword evidence="1" id="KW-0805">Transcription regulation</keyword>
<reference evidence="7" key="1">
    <citation type="submission" date="2017-04" db="EMBL/GenBank/DDBJ databases">
        <title>Function of individual gut microbiota members based on whole genome sequencing of pure cultures obtained from chicken caecum.</title>
        <authorList>
            <person name="Medvecky M."/>
            <person name="Cejkova D."/>
            <person name="Polansky O."/>
            <person name="Karasova D."/>
            <person name="Kubasova T."/>
            <person name="Cizek A."/>
            <person name="Rychlik I."/>
        </authorList>
    </citation>
    <scope>NUCLEOTIDE SEQUENCE [LARGE SCALE GENOMIC DNA]</scope>
    <source>
        <strain evidence="7">An179</strain>
    </source>
</reference>
<sequence length="219" mass="25131">MRLDIEQLTLLPIFKGIREEDLPAMLTCLGSFQKKYQKDEVVFLESNEVRNVGIILSGTVHMVKVDSEGYQTLLVVMKKNELFGESFSCGSHLDAQVSFLAAAPCEILFLPFHKVIHSCKMSCTFHHRLIENMVQLIGDKNVQLMHKIEVISQKTLREKILAYLRQQAMEQSSKQFTIPLGRLELAEYLCADRSAVTRELSYMQRDGLIIYDKNTFQLL</sequence>
<dbReference type="AlphaFoldDB" id="A0A1Y4LGJ6"/>
<feature type="domain" description="HTH crp-type" evidence="5">
    <location>
        <begin position="154"/>
        <end position="219"/>
    </location>
</feature>
<evidence type="ECO:0000256" key="3">
    <source>
        <dbReference type="ARBA" id="ARBA00023163"/>
    </source>
</evidence>
<dbReference type="Pfam" id="PF00027">
    <property type="entry name" value="cNMP_binding"/>
    <property type="match status" value="1"/>
</dbReference>
<evidence type="ECO:0000259" key="5">
    <source>
        <dbReference type="PROSITE" id="PS51063"/>
    </source>
</evidence>
<accession>A0A1Y4LGJ6</accession>
<dbReference type="InterPro" id="IPR000595">
    <property type="entry name" value="cNMP-bd_dom"/>
</dbReference>
<comment type="caution">
    <text evidence="6">The sequence shown here is derived from an EMBL/GenBank/DDBJ whole genome shotgun (WGS) entry which is preliminary data.</text>
</comment>
<dbReference type="SMART" id="SM00100">
    <property type="entry name" value="cNMP"/>
    <property type="match status" value="1"/>
</dbReference>
<evidence type="ECO:0000259" key="4">
    <source>
        <dbReference type="PROSITE" id="PS50042"/>
    </source>
</evidence>
<dbReference type="RefSeq" id="WP_087415750.1">
    <property type="nucleotide sequence ID" value="NZ_NFKL01000023.1"/>
</dbReference>
<gene>
    <name evidence="6" type="ORF">B5F15_14075</name>
</gene>
<protein>
    <submittedName>
        <fullName evidence="6">Cyclic nucleotide-binding protein</fullName>
    </submittedName>
</protein>
<proteinExistence type="predicted"/>
<dbReference type="InterPro" id="IPR014710">
    <property type="entry name" value="RmlC-like_jellyroll"/>
</dbReference>
<dbReference type="CDD" id="cd00038">
    <property type="entry name" value="CAP_ED"/>
    <property type="match status" value="1"/>
</dbReference>
<dbReference type="Proteomes" id="UP000195326">
    <property type="component" value="Unassembled WGS sequence"/>
</dbReference>
<name>A0A1Y4LGJ6_9FIRM</name>
<dbReference type="SUPFAM" id="SSF46785">
    <property type="entry name" value="Winged helix' DNA-binding domain"/>
    <property type="match status" value="1"/>
</dbReference>
<dbReference type="PROSITE" id="PS51063">
    <property type="entry name" value="HTH_CRP_2"/>
    <property type="match status" value="1"/>
</dbReference>
<organism evidence="6 7">
    <name type="scientific">Butyricicoccus pullicaecorum</name>
    <dbReference type="NCBI Taxonomy" id="501571"/>
    <lineage>
        <taxon>Bacteria</taxon>
        <taxon>Bacillati</taxon>
        <taxon>Bacillota</taxon>
        <taxon>Clostridia</taxon>
        <taxon>Eubacteriales</taxon>
        <taxon>Butyricicoccaceae</taxon>
        <taxon>Butyricicoccus</taxon>
    </lineage>
</organism>
<dbReference type="Pfam" id="PF13545">
    <property type="entry name" value="HTH_Crp_2"/>
    <property type="match status" value="1"/>
</dbReference>
<dbReference type="InterPro" id="IPR012318">
    <property type="entry name" value="HTH_CRP"/>
</dbReference>
<dbReference type="GO" id="GO:0006355">
    <property type="term" value="P:regulation of DNA-templated transcription"/>
    <property type="evidence" value="ECO:0007669"/>
    <property type="project" value="InterPro"/>
</dbReference>
<dbReference type="Gene3D" id="2.60.120.10">
    <property type="entry name" value="Jelly Rolls"/>
    <property type="match status" value="1"/>
</dbReference>
<evidence type="ECO:0000313" key="6">
    <source>
        <dbReference type="EMBL" id="OUP55836.1"/>
    </source>
</evidence>
<dbReference type="InterPro" id="IPR036390">
    <property type="entry name" value="WH_DNA-bd_sf"/>
</dbReference>
<dbReference type="SUPFAM" id="SSF51206">
    <property type="entry name" value="cAMP-binding domain-like"/>
    <property type="match status" value="1"/>
</dbReference>
<dbReference type="EMBL" id="NFKL01000023">
    <property type="protein sequence ID" value="OUP55836.1"/>
    <property type="molecule type" value="Genomic_DNA"/>
</dbReference>
<dbReference type="InterPro" id="IPR018490">
    <property type="entry name" value="cNMP-bd_dom_sf"/>
</dbReference>
<keyword evidence="3" id="KW-0804">Transcription</keyword>
<evidence type="ECO:0000313" key="7">
    <source>
        <dbReference type="Proteomes" id="UP000195326"/>
    </source>
</evidence>
<evidence type="ECO:0000256" key="1">
    <source>
        <dbReference type="ARBA" id="ARBA00023015"/>
    </source>
</evidence>